<dbReference type="InterPro" id="IPR027443">
    <property type="entry name" value="IPNS-like_sf"/>
</dbReference>
<name>Q0RBR1_FRAAA</name>
<dbReference type="OrthoDB" id="21825at2"/>
<dbReference type="EMBL" id="CT573213">
    <property type="protein sequence ID" value="CAJ65123.1"/>
    <property type="molecule type" value="Genomic_DNA"/>
</dbReference>
<evidence type="ECO:0000256" key="2">
    <source>
        <dbReference type="ARBA" id="ARBA00023194"/>
    </source>
</evidence>
<organism evidence="6 7">
    <name type="scientific">Frankia alni (strain DSM 45986 / CECT 9034 / ACN14a)</name>
    <dbReference type="NCBI Taxonomy" id="326424"/>
    <lineage>
        <taxon>Bacteria</taxon>
        <taxon>Bacillati</taxon>
        <taxon>Actinomycetota</taxon>
        <taxon>Actinomycetes</taxon>
        <taxon>Frankiales</taxon>
        <taxon>Frankiaceae</taxon>
        <taxon>Frankia</taxon>
    </lineage>
</organism>
<evidence type="ECO:0000259" key="5">
    <source>
        <dbReference type="PROSITE" id="PS51471"/>
    </source>
</evidence>
<gene>
    <name evidence="6" type="ordered locus">FRAAL6500</name>
</gene>
<dbReference type="KEGG" id="fal:FRAAL6500"/>
<evidence type="ECO:0000256" key="1">
    <source>
        <dbReference type="ARBA" id="ARBA00004792"/>
    </source>
</evidence>
<feature type="region of interest" description="Disordered" evidence="4">
    <location>
        <begin position="175"/>
        <end position="196"/>
    </location>
</feature>
<feature type="compositionally biased region" description="Low complexity" evidence="4">
    <location>
        <begin position="186"/>
        <end position="196"/>
    </location>
</feature>
<dbReference type="InterPro" id="IPR050231">
    <property type="entry name" value="Iron_ascorbate_oxido_reductase"/>
</dbReference>
<keyword evidence="3" id="KW-0560">Oxidoreductase</keyword>
<comment type="pathway">
    <text evidence="1">Antibiotic biosynthesis.</text>
</comment>
<keyword evidence="2" id="KW-0045">Antibiotic biosynthesis</keyword>
<keyword evidence="3" id="KW-0408">Iron</keyword>
<dbReference type="Proteomes" id="UP000000657">
    <property type="component" value="Chromosome"/>
</dbReference>
<dbReference type="PRINTS" id="PR00682">
    <property type="entry name" value="IPNSYNTHASE"/>
</dbReference>
<evidence type="ECO:0000256" key="3">
    <source>
        <dbReference type="RuleBase" id="RU003682"/>
    </source>
</evidence>
<dbReference type="HOGENOM" id="CLU_010119_6_3_11"/>
<keyword evidence="3" id="KW-0479">Metal-binding</keyword>
<dbReference type="InterPro" id="IPR005123">
    <property type="entry name" value="Oxoglu/Fe-dep_dioxygenase_dom"/>
</dbReference>
<dbReference type="Pfam" id="PF14226">
    <property type="entry name" value="DIOX_N"/>
    <property type="match status" value="1"/>
</dbReference>
<dbReference type="GO" id="GO:0046872">
    <property type="term" value="F:metal ion binding"/>
    <property type="evidence" value="ECO:0007669"/>
    <property type="project" value="UniProtKB-KW"/>
</dbReference>
<evidence type="ECO:0000313" key="7">
    <source>
        <dbReference type="Proteomes" id="UP000000657"/>
    </source>
</evidence>
<dbReference type="Gene3D" id="2.60.120.330">
    <property type="entry name" value="B-lactam Antibiotic, Isopenicillin N Synthase, Chain"/>
    <property type="match status" value="1"/>
</dbReference>
<accession>Q0RBR1</accession>
<proteinExistence type="inferred from homology"/>
<dbReference type="GO" id="GO:0017000">
    <property type="term" value="P:antibiotic biosynthetic process"/>
    <property type="evidence" value="ECO:0007669"/>
    <property type="project" value="UniProtKB-KW"/>
</dbReference>
<evidence type="ECO:0000256" key="4">
    <source>
        <dbReference type="SAM" id="MobiDB-lite"/>
    </source>
</evidence>
<dbReference type="AlphaFoldDB" id="Q0RBR1"/>
<sequence>MIPVIDISPDVDSPAGAQVAAAIGRACREIGFFQVVGHGVPAAVIDSAYAAVARFLAWPTEEKARLEHPHPFRGWSSHRRVGCDTDMQRFQACAVPSAAEAAALGVEERYLDYFQLCPWPDDVAFQEAFSAHFAAVRAVGRTLMSYFAVTLGLPSDYFAPALRHDVSDMAANHYHRADPADPADPTDPTGPADPIAADAHPVEAADLDTIDIVLPEHADSGMLTLLHQRGDYDGLQVRLLDGEVLTVPVRDDALVVNVGLLMSRWTNDQFLATRHRVAVPPRPGMTRTSLTTFCYPAVDTVIEPLATCVGADGPHYGPVTPYGWEAQYLAAQAAQYAANGELTPRVPLAPRQRG</sequence>
<evidence type="ECO:0000313" key="6">
    <source>
        <dbReference type="EMBL" id="CAJ65123.1"/>
    </source>
</evidence>
<dbReference type="PANTHER" id="PTHR47990">
    <property type="entry name" value="2-OXOGLUTARATE (2OG) AND FE(II)-DEPENDENT OXYGENASE SUPERFAMILY PROTEIN-RELATED"/>
    <property type="match status" value="1"/>
</dbReference>
<comment type="similarity">
    <text evidence="3">Belongs to the iron/ascorbate-dependent oxidoreductase family.</text>
</comment>
<dbReference type="RefSeq" id="WP_011607541.1">
    <property type="nucleotide sequence ID" value="NC_008278.1"/>
</dbReference>
<dbReference type="eggNOG" id="COG3491">
    <property type="taxonomic scope" value="Bacteria"/>
</dbReference>
<dbReference type="PROSITE" id="PS51471">
    <property type="entry name" value="FE2OG_OXY"/>
    <property type="match status" value="1"/>
</dbReference>
<dbReference type="InterPro" id="IPR044861">
    <property type="entry name" value="IPNS-like_FE2OG_OXY"/>
</dbReference>
<dbReference type="Pfam" id="PF03171">
    <property type="entry name" value="2OG-FeII_Oxy"/>
    <property type="match status" value="1"/>
</dbReference>
<dbReference type="InterPro" id="IPR026992">
    <property type="entry name" value="DIOX_N"/>
</dbReference>
<keyword evidence="7" id="KW-1185">Reference proteome</keyword>
<feature type="domain" description="Fe2OG dioxygenase" evidence="5">
    <location>
        <begin position="198"/>
        <end position="296"/>
    </location>
</feature>
<dbReference type="SUPFAM" id="SSF51197">
    <property type="entry name" value="Clavaminate synthase-like"/>
    <property type="match status" value="1"/>
</dbReference>
<protein>
    <submittedName>
        <fullName evidence="6">Oxidoreductase</fullName>
    </submittedName>
</protein>
<dbReference type="GO" id="GO:0016491">
    <property type="term" value="F:oxidoreductase activity"/>
    <property type="evidence" value="ECO:0007669"/>
    <property type="project" value="UniProtKB-KW"/>
</dbReference>
<reference evidence="6 7" key="1">
    <citation type="journal article" date="2007" name="Genome Res.">
        <title>Genome characteristics of facultatively symbiotic Frankia sp. strains reflect host range and host plant biogeography.</title>
        <authorList>
            <person name="Normand P."/>
            <person name="Lapierre P."/>
            <person name="Tisa L.S."/>
            <person name="Gogarten J.P."/>
            <person name="Alloisio N."/>
            <person name="Bagnarol E."/>
            <person name="Bassi C.A."/>
            <person name="Berry A.M."/>
            <person name="Bickhart D.M."/>
            <person name="Choisne N."/>
            <person name="Couloux A."/>
            <person name="Cournoyer B."/>
            <person name="Cruveiller S."/>
            <person name="Daubin V."/>
            <person name="Demange N."/>
            <person name="Francino M.P."/>
            <person name="Goltsman E."/>
            <person name="Huang Y."/>
            <person name="Kopp O.R."/>
            <person name="Labarre L."/>
            <person name="Lapidus A."/>
            <person name="Lavire C."/>
            <person name="Marechal J."/>
            <person name="Martinez M."/>
            <person name="Mastronunzio J.E."/>
            <person name="Mullin B.C."/>
            <person name="Niemann J."/>
            <person name="Pujic P."/>
            <person name="Rawnsley T."/>
            <person name="Rouy Z."/>
            <person name="Schenowitz C."/>
            <person name="Sellstedt A."/>
            <person name="Tavares F."/>
            <person name="Tomkins J.P."/>
            <person name="Vallenet D."/>
            <person name="Valverde C."/>
            <person name="Wall L.G."/>
            <person name="Wang Y."/>
            <person name="Medigue C."/>
            <person name="Benson D.R."/>
        </authorList>
    </citation>
    <scope>NUCLEOTIDE SEQUENCE [LARGE SCALE GENOMIC DNA]</scope>
    <source>
        <strain evidence="7">DSM 45986 / CECT 9034 / ACN14a</strain>
    </source>
</reference>